<evidence type="ECO:0000313" key="2">
    <source>
        <dbReference type="Proteomes" id="UP000000768"/>
    </source>
</evidence>
<keyword evidence="2" id="KW-1185">Reference proteome</keyword>
<sequence length="59" mass="6874">MVPTKRDRSFTSKNFWISLDVRLLEAKLESCCDALNQRLVPRPIWPFVLSRKCSSSFLS</sequence>
<dbReference type="EMBL" id="CM000761">
    <property type="protein sequence ID" value="OQU88914.1"/>
    <property type="molecule type" value="Genomic_DNA"/>
</dbReference>
<reference evidence="1 2" key="1">
    <citation type="journal article" date="2009" name="Nature">
        <title>The Sorghum bicolor genome and the diversification of grasses.</title>
        <authorList>
            <person name="Paterson A.H."/>
            <person name="Bowers J.E."/>
            <person name="Bruggmann R."/>
            <person name="Dubchak I."/>
            <person name="Grimwood J."/>
            <person name="Gundlach H."/>
            <person name="Haberer G."/>
            <person name="Hellsten U."/>
            <person name="Mitros T."/>
            <person name="Poliakov A."/>
            <person name="Schmutz J."/>
            <person name="Spannagl M."/>
            <person name="Tang H."/>
            <person name="Wang X."/>
            <person name="Wicker T."/>
            <person name="Bharti A.K."/>
            <person name="Chapman J."/>
            <person name="Feltus F.A."/>
            <person name="Gowik U."/>
            <person name="Grigoriev I.V."/>
            <person name="Lyons E."/>
            <person name="Maher C.A."/>
            <person name="Martis M."/>
            <person name="Narechania A."/>
            <person name="Otillar R.P."/>
            <person name="Penning B.W."/>
            <person name="Salamov A.A."/>
            <person name="Wang Y."/>
            <person name="Zhang L."/>
            <person name="Carpita N.C."/>
            <person name="Freeling M."/>
            <person name="Gingle A.R."/>
            <person name="Hash C.T."/>
            <person name="Keller B."/>
            <person name="Klein P."/>
            <person name="Kresovich S."/>
            <person name="McCann M.C."/>
            <person name="Ming R."/>
            <person name="Peterson D.G."/>
            <person name="Mehboob-ur-Rahman"/>
            <person name="Ware D."/>
            <person name="Westhoff P."/>
            <person name="Mayer K.F."/>
            <person name="Messing J."/>
            <person name="Rokhsar D.S."/>
        </authorList>
    </citation>
    <scope>NUCLEOTIDE SEQUENCE [LARGE SCALE GENOMIC DNA]</scope>
    <source>
        <strain evidence="2">cv. BTx623</strain>
    </source>
</reference>
<name>A0A1W0W3E4_SORBI</name>
<protein>
    <submittedName>
        <fullName evidence="1">Uncharacterized protein</fullName>
    </submittedName>
</protein>
<proteinExistence type="predicted"/>
<reference evidence="2" key="2">
    <citation type="journal article" date="2018" name="Plant J.">
        <title>The Sorghum bicolor reference genome: improved assembly, gene annotations, a transcriptome atlas, and signatures of genome organization.</title>
        <authorList>
            <person name="McCormick R.F."/>
            <person name="Truong S.K."/>
            <person name="Sreedasyam A."/>
            <person name="Jenkins J."/>
            <person name="Shu S."/>
            <person name="Sims D."/>
            <person name="Kennedy M."/>
            <person name="Amirebrahimi M."/>
            <person name="Weers B.D."/>
            <person name="McKinley B."/>
            <person name="Mattison A."/>
            <person name="Morishige D.T."/>
            <person name="Grimwood J."/>
            <person name="Schmutz J."/>
            <person name="Mullet J.E."/>
        </authorList>
    </citation>
    <scope>NUCLEOTIDE SEQUENCE [LARGE SCALE GENOMIC DNA]</scope>
    <source>
        <strain evidence="2">cv. BTx623</strain>
    </source>
</reference>
<accession>A0A1W0W3E4</accession>
<dbReference type="InParanoid" id="A0A1W0W3E4"/>
<dbReference type="Proteomes" id="UP000000768">
    <property type="component" value="Chromosome 2"/>
</dbReference>
<gene>
    <name evidence="1" type="ORF">SORBI_3002G120850</name>
</gene>
<evidence type="ECO:0000313" key="1">
    <source>
        <dbReference type="EMBL" id="OQU88914.1"/>
    </source>
</evidence>
<dbReference type="Gramene" id="OQU88914">
    <property type="protein sequence ID" value="OQU88914"/>
    <property type="gene ID" value="SORBI_3002G120850"/>
</dbReference>
<organism evidence="1 2">
    <name type="scientific">Sorghum bicolor</name>
    <name type="common">Sorghum</name>
    <name type="synonym">Sorghum vulgare</name>
    <dbReference type="NCBI Taxonomy" id="4558"/>
    <lineage>
        <taxon>Eukaryota</taxon>
        <taxon>Viridiplantae</taxon>
        <taxon>Streptophyta</taxon>
        <taxon>Embryophyta</taxon>
        <taxon>Tracheophyta</taxon>
        <taxon>Spermatophyta</taxon>
        <taxon>Magnoliopsida</taxon>
        <taxon>Liliopsida</taxon>
        <taxon>Poales</taxon>
        <taxon>Poaceae</taxon>
        <taxon>PACMAD clade</taxon>
        <taxon>Panicoideae</taxon>
        <taxon>Andropogonodae</taxon>
        <taxon>Andropogoneae</taxon>
        <taxon>Sorghinae</taxon>
        <taxon>Sorghum</taxon>
    </lineage>
</organism>
<dbReference type="AlphaFoldDB" id="A0A1W0W3E4"/>